<proteinExistence type="predicted"/>
<gene>
    <name evidence="1" type="ORF">MM171A00648_0018</name>
</gene>
<name>A0A6M3LY88_9ZZZZ</name>
<evidence type="ECO:0000313" key="1">
    <source>
        <dbReference type="EMBL" id="QJB00258.1"/>
    </source>
</evidence>
<accession>A0A6M3LY88</accession>
<dbReference type="SUPFAM" id="SSF49344">
    <property type="entry name" value="CBD9-like"/>
    <property type="match status" value="1"/>
</dbReference>
<protein>
    <submittedName>
        <fullName evidence="1">Uncharacterized protein</fullName>
    </submittedName>
</protein>
<reference evidence="1" key="1">
    <citation type="submission" date="2020-03" db="EMBL/GenBank/DDBJ databases">
        <title>The deep terrestrial virosphere.</title>
        <authorList>
            <person name="Holmfeldt K."/>
            <person name="Nilsson E."/>
            <person name="Simone D."/>
            <person name="Lopez-Fernandez M."/>
            <person name="Wu X."/>
            <person name="de Brujin I."/>
            <person name="Lundin D."/>
            <person name="Andersson A."/>
            <person name="Bertilsson S."/>
            <person name="Dopson M."/>
        </authorList>
    </citation>
    <scope>NUCLEOTIDE SEQUENCE</scope>
    <source>
        <strain evidence="1">MM171A00648</strain>
    </source>
</reference>
<dbReference type="AlphaFoldDB" id="A0A6M3LY88"/>
<dbReference type="EMBL" id="MT143686">
    <property type="protein sequence ID" value="QJB00258.1"/>
    <property type="molecule type" value="Genomic_DNA"/>
</dbReference>
<dbReference type="Gene3D" id="2.60.40.1190">
    <property type="match status" value="1"/>
</dbReference>
<organism evidence="1">
    <name type="scientific">viral metagenome</name>
    <dbReference type="NCBI Taxonomy" id="1070528"/>
    <lineage>
        <taxon>unclassified sequences</taxon>
        <taxon>metagenomes</taxon>
        <taxon>organismal metagenomes</taxon>
    </lineage>
</organism>
<sequence>MKRKLFSILFTLVLVLSLSLVTAVPAAAVGPPTIDGVITSGEWTGATVIPVANSMGTVYAIAHADYLYVLFDVVDSTDARLGENLIGNDKISMNINPTPGAPWGMPCDIIFETGTDPAAWPIGPTCGQTDGYETNWVINGSQAALPADVLTMTLYNYTAGKRISEWKIPLASIAPLPDTLKVGGACDNLHAPGGAQGNSYRYPDGLDWGDVDTYVDVSVSQPTSVVGLTAAVPDIVAISASPTSIDFGILKPGDTSATFDITVENIGTRTVDVGASATGSALFENNLLLRNLPKTWSDWVQGTPWSKLIEDFVMGASDVVQAKLPVPIDYTPLGPETATLIFEATAK</sequence>